<dbReference type="InterPro" id="IPR036513">
    <property type="entry name" value="STAS_dom_sf"/>
</dbReference>
<dbReference type="InterPro" id="IPR003658">
    <property type="entry name" value="Anti-sigma_ant"/>
</dbReference>
<dbReference type="EMBL" id="JBHSOD010000008">
    <property type="protein sequence ID" value="MFC5885225.1"/>
    <property type="molecule type" value="Genomic_DNA"/>
</dbReference>
<proteinExistence type="inferred from homology"/>
<keyword evidence="5" id="KW-1185">Reference proteome</keyword>
<comment type="caution">
    <text evidence="4">The sequence shown here is derived from an EMBL/GenBank/DDBJ whole genome shotgun (WGS) entry which is preliminary data.</text>
</comment>
<feature type="domain" description="STAS" evidence="3">
    <location>
        <begin position="18"/>
        <end position="122"/>
    </location>
</feature>
<dbReference type="PANTHER" id="PTHR33495">
    <property type="entry name" value="ANTI-SIGMA FACTOR ANTAGONIST TM_1081-RELATED-RELATED"/>
    <property type="match status" value="1"/>
</dbReference>
<dbReference type="NCBIfam" id="TIGR00377">
    <property type="entry name" value="ant_ant_sig"/>
    <property type="match status" value="1"/>
</dbReference>
<dbReference type="SUPFAM" id="SSF52091">
    <property type="entry name" value="SpoIIaa-like"/>
    <property type="match status" value="1"/>
</dbReference>
<dbReference type="PANTHER" id="PTHR33495:SF2">
    <property type="entry name" value="ANTI-SIGMA FACTOR ANTAGONIST TM_1081-RELATED"/>
    <property type="match status" value="1"/>
</dbReference>
<gene>
    <name evidence="4" type="ORF">ACFP0N_09600</name>
</gene>
<sequence>MERRMPKNDDRTAEPGALTVSARPWVGGTVLALHGELDIDSVDLLRTALDSALVTAGTTVVIDCGDLEFCDSTGLNAMLRARTVADAGGSRIELARPRPLVLRMLELTGAGDAFRIRDEPPA</sequence>
<evidence type="ECO:0000259" key="3">
    <source>
        <dbReference type="PROSITE" id="PS50801"/>
    </source>
</evidence>
<dbReference type="RefSeq" id="WP_380234240.1">
    <property type="nucleotide sequence ID" value="NZ_JBHSOD010000008.1"/>
</dbReference>
<dbReference type="Pfam" id="PF13466">
    <property type="entry name" value="STAS_2"/>
    <property type="match status" value="1"/>
</dbReference>
<reference evidence="5" key="1">
    <citation type="journal article" date="2019" name="Int. J. Syst. Evol. Microbiol.">
        <title>The Global Catalogue of Microorganisms (GCM) 10K type strain sequencing project: providing services to taxonomists for standard genome sequencing and annotation.</title>
        <authorList>
            <consortium name="The Broad Institute Genomics Platform"/>
            <consortium name="The Broad Institute Genome Sequencing Center for Infectious Disease"/>
            <person name="Wu L."/>
            <person name="Ma J."/>
        </authorList>
    </citation>
    <scope>NUCLEOTIDE SEQUENCE [LARGE SCALE GENOMIC DNA]</scope>
    <source>
        <strain evidence="5">CGMCC 4.1469</strain>
    </source>
</reference>
<name>A0ABW1ET70_9ACTN</name>
<evidence type="ECO:0000256" key="1">
    <source>
        <dbReference type="ARBA" id="ARBA00009013"/>
    </source>
</evidence>
<evidence type="ECO:0000313" key="4">
    <source>
        <dbReference type="EMBL" id="MFC5885225.1"/>
    </source>
</evidence>
<accession>A0ABW1ET70</accession>
<dbReference type="InterPro" id="IPR002645">
    <property type="entry name" value="STAS_dom"/>
</dbReference>
<comment type="similarity">
    <text evidence="1 2">Belongs to the anti-sigma-factor antagonist family.</text>
</comment>
<dbReference type="PROSITE" id="PS50801">
    <property type="entry name" value="STAS"/>
    <property type="match status" value="1"/>
</dbReference>
<dbReference type="InterPro" id="IPR058548">
    <property type="entry name" value="MlaB-like_STAS"/>
</dbReference>
<organism evidence="4 5">
    <name type="scientific">Kitasatospora aburaviensis</name>
    <dbReference type="NCBI Taxonomy" id="67265"/>
    <lineage>
        <taxon>Bacteria</taxon>
        <taxon>Bacillati</taxon>
        <taxon>Actinomycetota</taxon>
        <taxon>Actinomycetes</taxon>
        <taxon>Kitasatosporales</taxon>
        <taxon>Streptomycetaceae</taxon>
        <taxon>Kitasatospora</taxon>
    </lineage>
</organism>
<evidence type="ECO:0000313" key="5">
    <source>
        <dbReference type="Proteomes" id="UP001596067"/>
    </source>
</evidence>
<protein>
    <recommendedName>
        <fullName evidence="2">Anti-sigma factor antagonist</fullName>
    </recommendedName>
</protein>
<dbReference type="Gene3D" id="3.30.750.24">
    <property type="entry name" value="STAS domain"/>
    <property type="match status" value="1"/>
</dbReference>
<dbReference type="CDD" id="cd07043">
    <property type="entry name" value="STAS_anti-anti-sigma_factors"/>
    <property type="match status" value="1"/>
</dbReference>
<evidence type="ECO:0000256" key="2">
    <source>
        <dbReference type="RuleBase" id="RU003749"/>
    </source>
</evidence>
<dbReference type="Proteomes" id="UP001596067">
    <property type="component" value="Unassembled WGS sequence"/>
</dbReference>